<reference evidence="2" key="1">
    <citation type="submission" date="2020-01" db="EMBL/GenBank/DDBJ databases">
        <authorList>
            <person name="Chen W.-M."/>
        </authorList>
    </citation>
    <scope>NUCLEOTIDE SEQUENCE</scope>
    <source>
        <strain evidence="2">CYK-10</strain>
    </source>
</reference>
<proteinExistence type="predicted"/>
<sequence length="221" mass="24439">MTDPHFLFGFKTTGTPGAEDFALWLVLENLTDRDVVITRALFSVGTQQGHGWVSMELAPAEPVPLGPLARDQGLHLCLHRGAGLPPGLGGEADWAKAWTAHHQGREVPDFPWPDCHSLTDLMRAGPWEFDLWVNVTSTRRVFPGWSGNERRPLQEVTETTQLHDGLLSLHLSNPVEPREIKVPAHETLPPPPTPPVQRDLTATAIFLLLLALAGLWGLFRL</sequence>
<evidence type="ECO:0000313" key="3">
    <source>
        <dbReference type="Proteomes" id="UP001193501"/>
    </source>
</evidence>
<dbReference type="RefSeq" id="WP_168773385.1">
    <property type="nucleotide sequence ID" value="NZ_JAABNR010000002.1"/>
</dbReference>
<evidence type="ECO:0000313" key="2">
    <source>
        <dbReference type="EMBL" id="NBZ86585.1"/>
    </source>
</evidence>
<dbReference type="AlphaFoldDB" id="A0AAE5BRI2"/>
<evidence type="ECO:0000256" key="1">
    <source>
        <dbReference type="SAM" id="Phobius"/>
    </source>
</evidence>
<keyword evidence="1" id="KW-0812">Transmembrane</keyword>
<comment type="caution">
    <text evidence="2">The sequence shown here is derived from an EMBL/GenBank/DDBJ whole genome shotgun (WGS) entry which is preliminary data.</text>
</comment>
<keyword evidence="3" id="KW-1185">Reference proteome</keyword>
<feature type="transmembrane region" description="Helical" evidence="1">
    <location>
        <begin position="200"/>
        <end position="219"/>
    </location>
</feature>
<keyword evidence="1" id="KW-0472">Membrane</keyword>
<organism evidence="2 3">
    <name type="scientific">Stagnihabitans tardus</name>
    <dbReference type="NCBI Taxonomy" id="2699202"/>
    <lineage>
        <taxon>Bacteria</taxon>
        <taxon>Pseudomonadati</taxon>
        <taxon>Pseudomonadota</taxon>
        <taxon>Alphaproteobacteria</taxon>
        <taxon>Rhodobacterales</taxon>
        <taxon>Paracoccaceae</taxon>
        <taxon>Stagnihabitans</taxon>
    </lineage>
</organism>
<name>A0AAE5BRI2_9RHOB</name>
<gene>
    <name evidence="2" type="ORF">GV832_03255</name>
</gene>
<dbReference type="EMBL" id="JAABNR010000002">
    <property type="protein sequence ID" value="NBZ86585.1"/>
    <property type="molecule type" value="Genomic_DNA"/>
</dbReference>
<protein>
    <submittedName>
        <fullName evidence="2">Uncharacterized protein</fullName>
    </submittedName>
</protein>
<accession>A0AAE5BRI2</accession>
<dbReference type="Proteomes" id="UP001193501">
    <property type="component" value="Unassembled WGS sequence"/>
</dbReference>
<keyword evidence="1" id="KW-1133">Transmembrane helix</keyword>